<dbReference type="SUPFAM" id="SSF48452">
    <property type="entry name" value="TPR-like"/>
    <property type="match status" value="1"/>
</dbReference>
<evidence type="ECO:0000313" key="2">
    <source>
        <dbReference type="EMBL" id="CAA9450954.1"/>
    </source>
</evidence>
<gene>
    <name evidence="2" type="ORF">AVDCRST_MAG58-946</name>
</gene>
<protein>
    <recommendedName>
        <fullName evidence="1">Bacterial transcriptional activator domain-containing protein</fullName>
    </recommendedName>
</protein>
<dbReference type="PANTHER" id="PTHR47691:SF3">
    <property type="entry name" value="HTH-TYPE TRANSCRIPTIONAL REGULATOR RV0890C-RELATED"/>
    <property type="match status" value="1"/>
</dbReference>
<dbReference type="InterPro" id="IPR049945">
    <property type="entry name" value="AAA_22"/>
</dbReference>
<sequence length="698" mass="77735">MQAQAEHDRQAQPALRIWLLGGFRVSVGSRSIGEEEWHLRKAGSLLKVLALAPGHRLHREQAMELLWPNLHKEAALNNLHYALHVARRTLEPGALASSSTASRYLRLRSEQITLCPDSPLWVDVEAFEEAGATARHARLEPAAFRAAIDLYAGELLPEDRYEPWVQERRAELREQYLSQLLELATLYEQRMEFELGIEALGRVAAEEPTHEGARVGLMCLYALSGRRREALRHYERLREALLEEFGREPEAATTRLQQEIWAGTFPPADSVPAAGLPSEEDAPTSRAGAARMHNLPIARTSFIGREIETLEVKRLLAMTRLLTLTGAGGCGKTRLALEVARDLVGAYPEGTYLVDLAPLSEADLVPQAVAQVLGVREQPGRPLLETLEDALRSRKMLLVVDNCEHLVEAVATLVDALLDSCPGLRVLATSRETFNTAGEVAWVVPSLTVPGSRQEAYTPQELEGYESVRLFVERASRRDPSFVLTSPNGQAVAQVCRRLEGIPLAIELAAGRMGVLSVEQLALRLEDPLKLLTGGRTADPRHRTLRATLEWSHELLSEAERALFRRLSVFVGGWTLEAAEEVCSGGSVEQDDVLELLSELVDKSLVVVEAGEQRVPRFRMLEPIRQYGQERLQESGTAEHLRERHARYYLALAQEAEPELEGADQTRWMDRLESEHDNLRAVLSWALEGGQAELGLRL</sequence>
<feature type="non-terminal residue" evidence="2">
    <location>
        <position position="698"/>
    </location>
</feature>
<dbReference type="GO" id="GO:0006355">
    <property type="term" value="P:regulation of DNA-templated transcription"/>
    <property type="evidence" value="ECO:0007669"/>
    <property type="project" value="InterPro"/>
</dbReference>
<dbReference type="PANTHER" id="PTHR47691">
    <property type="entry name" value="REGULATOR-RELATED"/>
    <property type="match status" value="1"/>
</dbReference>
<dbReference type="InterPro" id="IPR016032">
    <property type="entry name" value="Sig_transdc_resp-reg_C-effctor"/>
</dbReference>
<dbReference type="InterPro" id="IPR027417">
    <property type="entry name" value="P-loop_NTPase"/>
</dbReference>
<dbReference type="GO" id="GO:0016887">
    <property type="term" value="F:ATP hydrolysis activity"/>
    <property type="evidence" value="ECO:0007669"/>
    <property type="project" value="InterPro"/>
</dbReference>
<dbReference type="Gene3D" id="1.25.40.10">
    <property type="entry name" value="Tetratricopeptide repeat domain"/>
    <property type="match status" value="1"/>
</dbReference>
<dbReference type="InterPro" id="IPR058852">
    <property type="entry name" value="HTH_77"/>
</dbReference>
<dbReference type="Pfam" id="PF25872">
    <property type="entry name" value="HTH_77"/>
    <property type="match status" value="1"/>
</dbReference>
<reference evidence="2" key="1">
    <citation type="submission" date="2020-02" db="EMBL/GenBank/DDBJ databases">
        <authorList>
            <person name="Meier V. D."/>
        </authorList>
    </citation>
    <scope>NUCLEOTIDE SEQUENCE</scope>
    <source>
        <strain evidence="2">AVDCRST_MAG58</strain>
    </source>
</reference>
<dbReference type="SMART" id="SM01043">
    <property type="entry name" value="BTAD"/>
    <property type="match status" value="1"/>
</dbReference>
<dbReference type="SUPFAM" id="SSF52540">
    <property type="entry name" value="P-loop containing nucleoside triphosphate hydrolases"/>
    <property type="match status" value="1"/>
</dbReference>
<dbReference type="Pfam" id="PF03704">
    <property type="entry name" value="BTAD"/>
    <property type="match status" value="1"/>
</dbReference>
<dbReference type="Pfam" id="PF13401">
    <property type="entry name" value="AAA_22"/>
    <property type="match status" value="1"/>
</dbReference>
<evidence type="ECO:0000259" key="1">
    <source>
        <dbReference type="SMART" id="SM01043"/>
    </source>
</evidence>
<dbReference type="PRINTS" id="PR00364">
    <property type="entry name" value="DISEASERSIST"/>
</dbReference>
<dbReference type="Gene3D" id="1.10.10.10">
    <property type="entry name" value="Winged helix-like DNA-binding domain superfamily/Winged helix DNA-binding domain"/>
    <property type="match status" value="1"/>
</dbReference>
<feature type="domain" description="Bacterial transcriptional activator" evidence="1">
    <location>
        <begin position="122"/>
        <end position="261"/>
    </location>
</feature>
<name>A0A6J4QSU1_9ACTN</name>
<dbReference type="SUPFAM" id="SSF46894">
    <property type="entry name" value="C-terminal effector domain of the bipartite response regulators"/>
    <property type="match status" value="1"/>
</dbReference>
<dbReference type="Gene3D" id="3.40.50.300">
    <property type="entry name" value="P-loop containing nucleotide triphosphate hydrolases"/>
    <property type="match status" value="1"/>
</dbReference>
<dbReference type="InterPro" id="IPR011990">
    <property type="entry name" value="TPR-like_helical_dom_sf"/>
</dbReference>
<proteinExistence type="predicted"/>
<accession>A0A6J4QSU1</accession>
<organism evidence="2">
    <name type="scientific">uncultured Rubrobacteraceae bacterium</name>
    <dbReference type="NCBI Taxonomy" id="349277"/>
    <lineage>
        <taxon>Bacteria</taxon>
        <taxon>Bacillati</taxon>
        <taxon>Actinomycetota</taxon>
        <taxon>Rubrobacteria</taxon>
        <taxon>Rubrobacterales</taxon>
        <taxon>Rubrobacteraceae</taxon>
        <taxon>environmental samples</taxon>
    </lineage>
</organism>
<dbReference type="AlphaFoldDB" id="A0A6J4QSU1"/>
<dbReference type="InterPro" id="IPR005158">
    <property type="entry name" value="BTAD"/>
</dbReference>
<dbReference type="EMBL" id="CADCVF010000021">
    <property type="protein sequence ID" value="CAA9450954.1"/>
    <property type="molecule type" value="Genomic_DNA"/>
</dbReference>
<dbReference type="GO" id="GO:0003677">
    <property type="term" value="F:DNA binding"/>
    <property type="evidence" value="ECO:0007669"/>
    <property type="project" value="InterPro"/>
</dbReference>
<dbReference type="InterPro" id="IPR036388">
    <property type="entry name" value="WH-like_DNA-bd_sf"/>
</dbReference>